<evidence type="ECO:0000313" key="12">
    <source>
        <dbReference type="Proteomes" id="UP000249300"/>
    </source>
</evidence>
<evidence type="ECO:0000259" key="9">
    <source>
        <dbReference type="Pfam" id="PF01281"/>
    </source>
</evidence>
<evidence type="ECO:0000256" key="1">
    <source>
        <dbReference type="ARBA" id="ARBA00010605"/>
    </source>
</evidence>
<feature type="domain" description="Ribosomal protein L9" evidence="9">
    <location>
        <begin position="1"/>
        <end position="46"/>
    </location>
</feature>
<keyword evidence="12" id="KW-1185">Reference proteome</keyword>
<evidence type="ECO:0000256" key="5">
    <source>
        <dbReference type="ARBA" id="ARBA00023274"/>
    </source>
</evidence>
<comment type="similarity">
    <text evidence="1 7">Belongs to the bacterial ribosomal protein bL9 family.</text>
</comment>
<dbReference type="GO" id="GO:0006412">
    <property type="term" value="P:translation"/>
    <property type="evidence" value="ECO:0007669"/>
    <property type="project" value="UniProtKB-UniRule"/>
</dbReference>
<dbReference type="OrthoDB" id="9788336at2"/>
<dbReference type="InterPro" id="IPR036935">
    <property type="entry name" value="Ribosomal_bL9_N_sf"/>
</dbReference>
<feature type="region of interest" description="Disordered" evidence="8">
    <location>
        <begin position="154"/>
        <end position="204"/>
    </location>
</feature>
<evidence type="ECO:0000256" key="4">
    <source>
        <dbReference type="ARBA" id="ARBA00022980"/>
    </source>
</evidence>
<evidence type="ECO:0000256" key="2">
    <source>
        <dbReference type="ARBA" id="ARBA00022730"/>
    </source>
</evidence>
<dbReference type="Pfam" id="PF03948">
    <property type="entry name" value="Ribosomal_L9_C"/>
    <property type="match status" value="1"/>
</dbReference>
<accession>A0A2X4PZ65</accession>
<feature type="domain" description="Large ribosomal subunit protein bL9 C-terminal" evidence="10">
    <location>
        <begin position="63"/>
        <end position="145"/>
    </location>
</feature>
<gene>
    <name evidence="7 11" type="primary">rplI</name>
    <name evidence="11" type="ORF">NCTC12858_01483</name>
</gene>
<dbReference type="Proteomes" id="UP000249300">
    <property type="component" value="Chromosome 1"/>
</dbReference>
<organism evidence="11 12">
    <name type="scientific">Porphyromonas crevioricanis</name>
    <dbReference type="NCBI Taxonomy" id="393921"/>
    <lineage>
        <taxon>Bacteria</taxon>
        <taxon>Pseudomonadati</taxon>
        <taxon>Bacteroidota</taxon>
        <taxon>Bacteroidia</taxon>
        <taxon>Bacteroidales</taxon>
        <taxon>Porphyromonadaceae</taxon>
        <taxon>Porphyromonas</taxon>
    </lineage>
</organism>
<dbReference type="GO" id="GO:1990904">
    <property type="term" value="C:ribonucleoprotein complex"/>
    <property type="evidence" value="ECO:0007669"/>
    <property type="project" value="UniProtKB-KW"/>
</dbReference>
<dbReference type="Gene3D" id="3.40.5.10">
    <property type="entry name" value="Ribosomal protein L9, N-terminal domain"/>
    <property type="match status" value="1"/>
</dbReference>
<evidence type="ECO:0000313" key="11">
    <source>
        <dbReference type="EMBL" id="SQH73619.1"/>
    </source>
</evidence>
<evidence type="ECO:0000256" key="7">
    <source>
        <dbReference type="HAMAP-Rule" id="MF_00503"/>
    </source>
</evidence>
<dbReference type="InterPro" id="IPR036791">
    <property type="entry name" value="Ribosomal_bL9_C_sf"/>
</dbReference>
<dbReference type="AlphaFoldDB" id="A0A2X4PZ65"/>
<dbReference type="InterPro" id="IPR020070">
    <property type="entry name" value="Ribosomal_bL9_N"/>
</dbReference>
<reference evidence="11 12" key="1">
    <citation type="submission" date="2018-06" db="EMBL/GenBank/DDBJ databases">
        <authorList>
            <consortium name="Pathogen Informatics"/>
            <person name="Doyle S."/>
        </authorList>
    </citation>
    <scope>NUCLEOTIDE SEQUENCE [LARGE SCALE GENOMIC DNA]</scope>
    <source>
        <strain evidence="11 12">NCTC12858</strain>
    </source>
</reference>
<feature type="compositionally biased region" description="Basic and acidic residues" evidence="8">
    <location>
        <begin position="157"/>
        <end position="185"/>
    </location>
</feature>
<dbReference type="InterPro" id="IPR009027">
    <property type="entry name" value="Ribosomal_bL9/RNase_H1_N"/>
</dbReference>
<dbReference type="RefSeq" id="WP_023937665.1">
    <property type="nucleotide sequence ID" value="NZ_FUXH01000011.1"/>
</dbReference>
<feature type="compositionally biased region" description="Acidic residues" evidence="8">
    <location>
        <begin position="186"/>
        <end position="197"/>
    </location>
</feature>
<protein>
    <recommendedName>
        <fullName evidence="6 7">Large ribosomal subunit protein bL9</fullName>
    </recommendedName>
</protein>
<keyword evidence="2 7" id="KW-0699">rRNA-binding</keyword>
<dbReference type="GO" id="GO:0005840">
    <property type="term" value="C:ribosome"/>
    <property type="evidence" value="ECO:0007669"/>
    <property type="project" value="UniProtKB-KW"/>
</dbReference>
<comment type="function">
    <text evidence="7">Binds to the 23S rRNA.</text>
</comment>
<dbReference type="InterPro" id="IPR000244">
    <property type="entry name" value="Ribosomal_bL9"/>
</dbReference>
<sequence>MEIILLEDIVTLGFKDEIVTVKDGYGRNYLIPQGKAIIASDSAKKVLAENLKQRAHKIAQIKKEAEDLGAKLGGVTLTIMAKTSNRGVIYGSISNIQIAEALQAKGFEVDRKKILVKESIKEIGDYVAHIRLHRDVTVEIPFTVESENAAEEIAAAKAKEEAEREAIKAADKARKEAEAKAKEEGELSEEEQQEETPEATTSAE</sequence>
<evidence type="ECO:0000256" key="6">
    <source>
        <dbReference type="ARBA" id="ARBA00035292"/>
    </source>
</evidence>
<dbReference type="NCBIfam" id="TIGR00158">
    <property type="entry name" value="L9"/>
    <property type="match status" value="1"/>
</dbReference>
<dbReference type="PANTHER" id="PTHR21368">
    <property type="entry name" value="50S RIBOSOMAL PROTEIN L9"/>
    <property type="match status" value="1"/>
</dbReference>
<keyword evidence="5 7" id="KW-0687">Ribonucleoprotein</keyword>
<dbReference type="Gene3D" id="3.10.430.100">
    <property type="entry name" value="Ribosomal protein L9, C-terminal domain"/>
    <property type="match status" value="1"/>
</dbReference>
<dbReference type="InterPro" id="IPR020594">
    <property type="entry name" value="Ribosomal_bL9_bac/chp"/>
</dbReference>
<evidence type="ECO:0000256" key="8">
    <source>
        <dbReference type="SAM" id="MobiDB-lite"/>
    </source>
</evidence>
<dbReference type="InterPro" id="IPR020069">
    <property type="entry name" value="Ribosomal_bL9_C"/>
</dbReference>
<dbReference type="SUPFAM" id="SSF55658">
    <property type="entry name" value="L9 N-domain-like"/>
    <property type="match status" value="1"/>
</dbReference>
<evidence type="ECO:0000259" key="10">
    <source>
        <dbReference type="Pfam" id="PF03948"/>
    </source>
</evidence>
<keyword evidence="4 7" id="KW-0689">Ribosomal protein</keyword>
<dbReference type="SUPFAM" id="SSF55653">
    <property type="entry name" value="Ribosomal protein L9 C-domain"/>
    <property type="match status" value="1"/>
</dbReference>
<dbReference type="HAMAP" id="MF_00503">
    <property type="entry name" value="Ribosomal_bL9"/>
    <property type="match status" value="1"/>
</dbReference>
<name>A0A2X4PZ65_9PORP</name>
<dbReference type="Pfam" id="PF01281">
    <property type="entry name" value="Ribosomal_L9_N"/>
    <property type="match status" value="1"/>
</dbReference>
<proteinExistence type="inferred from homology"/>
<dbReference type="GO" id="GO:0019843">
    <property type="term" value="F:rRNA binding"/>
    <property type="evidence" value="ECO:0007669"/>
    <property type="project" value="UniProtKB-UniRule"/>
</dbReference>
<evidence type="ECO:0000256" key="3">
    <source>
        <dbReference type="ARBA" id="ARBA00022884"/>
    </source>
</evidence>
<dbReference type="EMBL" id="LS483447">
    <property type="protein sequence ID" value="SQH73619.1"/>
    <property type="molecule type" value="Genomic_DNA"/>
</dbReference>
<dbReference type="GO" id="GO:0003735">
    <property type="term" value="F:structural constituent of ribosome"/>
    <property type="evidence" value="ECO:0007669"/>
    <property type="project" value="InterPro"/>
</dbReference>
<keyword evidence="3 7" id="KW-0694">RNA-binding</keyword>
<dbReference type="KEGG" id="pcre:NCTC12858_01483"/>